<evidence type="ECO:0000313" key="4">
    <source>
        <dbReference type="Proteomes" id="UP000825066"/>
    </source>
</evidence>
<name>A0A246KVF2_9GAMM</name>
<dbReference type="EMBL" id="NIXP01000114">
    <property type="protein sequence ID" value="OWR29725.1"/>
    <property type="molecule type" value="Genomic_DNA"/>
</dbReference>
<dbReference type="AlphaFoldDB" id="A0A246KVF2"/>
<accession>A0A246KVF2</accession>
<organism evidence="2 3">
    <name type="scientific">Stenotrophomonas pavanii</name>
    <dbReference type="NCBI Taxonomy" id="487698"/>
    <lineage>
        <taxon>Bacteria</taxon>
        <taxon>Pseudomonadati</taxon>
        <taxon>Pseudomonadota</taxon>
        <taxon>Gammaproteobacteria</taxon>
        <taxon>Lysobacterales</taxon>
        <taxon>Lysobacteraceae</taxon>
        <taxon>Stenotrophomonas</taxon>
    </lineage>
</organism>
<proteinExistence type="predicted"/>
<reference evidence="1 4" key="2">
    <citation type="submission" date="2021-05" db="EMBL/GenBank/DDBJ databases">
        <title>Complete Genome Sequence of Stenotrophomonas pavanii strain Y.</title>
        <authorList>
            <person name="Dohra H."/>
            <person name="Mohad Din A.R.J."/>
            <person name="Suzuki K."/>
            <person name="Fatma A."/>
            <person name="Honjyo M."/>
            <person name="Nishimura T."/>
            <person name="Moriuch R."/>
            <person name="Masuda K."/>
            <person name="Minoura A."/>
            <person name="Tashiro Y."/>
            <person name="Futamata H."/>
        </authorList>
    </citation>
    <scope>NUCLEOTIDE SEQUENCE [LARGE SCALE GENOMIC DNA]</scope>
    <source>
        <strain evidence="1">Berkeley</strain>
        <strain evidence="4">Y</strain>
    </source>
</reference>
<dbReference type="EMBL" id="AP024684">
    <property type="protein sequence ID" value="BCX42829.1"/>
    <property type="molecule type" value="Genomic_DNA"/>
</dbReference>
<dbReference type="Proteomes" id="UP000825066">
    <property type="component" value="Chromosome"/>
</dbReference>
<dbReference type="Pfam" id="PF05954">
    <property type="entry name" value="Phage_GPD"/>
    <property type="match status" value="1"/>
</dbReference>
<gene>
    <name evidence="2" type="ORF">CEE55_16755</name>
    <name evidence="1" type="ORF">STNY_R10090</name>
</gene>
<dbReference type="SUPFAM" id="SSF69279">
    <property type="entry name" value="Phage tail proteins"/>
    <property type="match status" value="1"/>
</dbReference>
<evidence type="ECO:0000313" key="3">
    <source>
        <dbReference type="Proteomes" id="UP000197904"/>
    </source>
</evidence>
<dbReference type="RefSeq" id="WP_049469172.1">
    <property type="nucleotide sequence ID" value="NZ_AP024684.1"/>
</dbReference>
<reference evidence="2 3" key="1">
    <citation type="submission" date="2017-06" db="EMBL/GenBank/DDBJ databases">
        <authorList>
            <person name="Kim H.J."/>
            <person name="Triplett B.A."/>
        </authorList>
    </citation>
    <scope>NUCLEOTIDE SEQUENCE [LARGE SCALE GENOMIC DNA]</scope>
    <source>
        <strain evidence="2 3">S18795</strain>
    </source>
</reference>
<protein>
    <submittedName>
        <fullName evidence="2">Phage tail protein</fullName>
    </submittedName>
</protein>
<keyword evidence="4" id="KW-1185">Reference proteome</keyword>
<sequence length="357" mass="38629">MGLNIAPAFRVVANSQDITDKIMSRFKSLRITDETDNNSDTLELQLADHDPSDPIQLPPVGAELEAFIGYDGDVRRMGLYICDEVEISGYPGSMTLRARAAPFEASKGGKNDLQTQKTRTWKKGTTIGGMVQRMAGEHGMAAAVSGSLASISLPLTVQSQESDMNLLLRLAKQHDAIAKPGGGRLMFIKRGESTSASGERIPDTTLTPADGSAYKVNIVSREKTGTTIAYYRDVRGAKRREIKVGSGEPIVRLRMAYADRETAEAAARAKHQEQARQTRTLSYTLPGRETLIAEATVVMQGFRDGVDGQWLVKRAEHSISHDGYVTSIECEQPNSADAVKAARSAAATEGEQVGSEV</sequence>
<dbReference type="Proteomes" id="UP000197904">
    <property type="component" value="Unassembled WGS sequence"/>
</dbReference>
<evidence type="ECO:0000313" key="2">
    <source>
        <dbReference type="EMBL" id="OWR29725.1"/>
    </source>
</evidence>
<evidence type="ECO:0000313" key="1">
    <source>
        <dbReference type="EMBL" id="BCX42829.1"/>
    </source>
</evidence>